<name>A0ABV9F822_9BACL</name>
<evidence type="ECO:0000256" key="1">
    <source>
        <dbReference type="ARBA" id="ARBA00001974"/>
    </source>
</evidence>
<gene>
    <name evidence="7" type="ORF">ACFO3S_07555</name>
</gene>
<dbReference type="Pfam" id="PF14759">
    <property type="entry name" value="Reductase_C"/>
    <property type="match status" value="1"/>
</dbReference>
<organism evidence="7 8">
    <name type="scientific">Cohnella hongkongensis</name>
    <dbReference type="NCBI Taxonomy" id="178337"/>
    <lineage>
        <taxon>Bacteria</taxon>
        <taxon>Bacillati</taxon>
        <taxon>Bacillota</taxon>
        <taxon>Bacilli</taxon>
        <taxon>Bacillales</taxon>
        <taxon>Paenibacillaceae</taxon>
        <taxon>Cohnella</taxon>
    </lineage>
</organism>
<comment type="cofactor">
    <cofactor evidence="1">
        <name>FAD</name>
        <dbReference type="ChEBI" id="CHEBI:57692"/>
    </cofactor>
</comment>
<dbReference type="InterPro" id="IPR028202">
    <property type="entry name" value="Reductase_C"/>
</dbReference>
<dbReference type="InterPro" id="IPR050446">
    <property type="entry name" value="FAD-oxidoreductase/Apoptosis"/>
</dbReference>
<feature type="domain" description="FAD/NAD(P)-binding" evidence="5">
    <location>
        <begin position="6"/>
        <end position="303"/>
    </location>
</feature>
<dbReference type="RefSeq" id="WP_378093995.1">
    <property type="nucleotide sequence ID" value="NZ_JBHSEP010000004.1"/>
</dbReference>
<keyword evidence="3" id="KW-0274">FAD</keyword>
<dbReference type="Gene3D" id="3.30.390.30">
    <property type="match status" value="1"/>
</dbReference>
<keyword evidence="4" id="KW-0560">Oxidoreductase</keyword>
<evidence type="ECO:0000256" key="2">
    <source>
        <dbReference type="ARBA" id="ARBA00022630"/>
    </source>
</evidence>
<feature type="domain" description="Reductase C-terminal" evidence="6">
    <location>
        <begin position="322"/>
        <end position="411"/>
    </location>
</feature>
<dbReference type="PRINTS" id="PR00411">
    <property type="entry name" value="PNDRDTASEI"/>
</dbReference>
<dbReference type="InterPro" id="IPR016156">
    <property type="entry name" value="FAD/NAD-linked_Rdtase_dimer_sf"/>
</dbReference>
<evidence type="ECO:0000256" key="3">
    <source>
        <dbReference type="ARBA" id="ARBA00022827"/>
    </source>
</evidence>
<comment type="caution">
    <text evidence="7">The sequence shown here is derived from an EMBL/GenBank/DDBJ whole genome shotgun (WGS) entry which is preliminary data.</text>
</comment>
<dbReference type="PANTHER" id="PTHR43557:SF2">
    <property type="entry name" value="RIESKE DOMAIN-CONTAINING PROTEIN-RELATED"/>
    <property type="match status" value="1"/>
</dbReference>
<evidence type="ECO:0000259" key="5">
    <source>
        <dbReference type="Pfam" id="PF07992"/>
    </source>
</evidence>
<dbReference type="Pfam" id="PF07992">
    <property type="entry name" value="Pyr_redox_2"/>
    <property type="match status" value="1"/>
</dbReference>
<dbReference type="InterPro" id="IPR023753">
    <property type="entry name" value="FAD/NAD-binding_dom"/>
</dbReference>
<accession>A0ABV9F822</accession>
<evidence type="ECO:0000259" key="6">
    <source>
        <dbReference type="Pfam" id="PF14759"/>
    </source>
</evidence>
<sequence>MNDYGMVIIGAGEAGARAAEALREQGWAGKMTLIGNEGRLPYERPPLSKEQLTGEGQTRPVSVLSDERMEGYGIRFLSGDAAMAIDRDKRVVRLASGAEVGYGRLLLATGSQPRRLSVEGDASDDVLYLRKYDDALALRKRLLPGKRLAIIGGGFIGLEVAASAIALGCEATLVEAAPRILMRGVPEPIAAQAEARHREAGVAFKLGVGIDSANREDDGYVIRLADGSAIRCDAIVAGIGAIPETALAAASGLDIENGIKVNGQLQTSDPDIYAIGDCCSFPHPLYGGRRIRLEAWRNARDQGAHVAANLLGAANEYASVPWFWSDQYDWTLQVAGLADPSNELVLRDMGAAGRIYFHLAEDGRLAAASGIGPAGGAIAREMRLAEMLVEQRASPAREQLSDPSAKLKALLRG</sequence>
<dbReference type="PRINTS" id="PR00368">
    <property type="entry name" value="FADPNR"/>
</dbReference>
<dbReference type="Gene3D" id="3.50.50.60">
    <property type="entry name" value="FAD/NAD(P)-binding domain"/>
    <property type="match status" value="2"/>
</dbReference>
<reference evidence="8" key="1">
    <citation type="journal article" date="2019" name="Int. J. Syst. Evol. Microbiol.">
        <title>The Global Catalogue of Microorganisms (GCM) 10K type strain sequencing project: providing services to taxonomists for standard genome sequencing and annotation.</title>
        <authorList>
            <consortium name="The Broad Institute Genomics Platform"/>
            <consortium name="The Broad Institute Genome Sequencing Center for Infectious Disease"/>
            <person name="Wu L."/>
            <person name="Ma J."/>
        </authorList>
    </citation>
    <scope>NUCLEOTIDE SEQUENCE [LARGE SCALE GENOMIC DNA]</scope>
    <source>
        <strain evidence="8">CCUG 49571</strain>
    </source>
</reference>
<dbReference type="EMBL" id="JBHSEP010000004">
    <property type="protein sequence ID" value="MFC4598095.1"/>
    <property type="molecule type" value="Genomic_DNA"/>
</dbReference>
<keyword evidence="2" id="KW-0285">Flavoprotein</keyword>
<evidence type="ECO:0000313" key="8">
    <source>
        <dbReference type="Proteomes" id="UP001596028"/>
    </source>
</evidence>
<dbReference type="Proteomes" id="UP001596028">
    <property type="component" value="Unassembled WGS sequence"/>
</dbReference>
<keyword evidence="8" id="KW-1185">Reference proteome</keyword>
<evidence type="ECO:0000256" key="4">
    <source>
        <dbReference type="ARBA" id="ARBA00023002"/>
    </source>
</evidence>
<proteinExistence type="predicted"/>
<dbReference type="InterPro" id="IPR036188">
    <property type="entry name" value="FAD/NAD-bd_sf"/>
</dbReference>
<dbReference type="SUPFAM" id="SSF55424">
    <property type="entry name" value="FAD/NAD-linked reductases, dimerisation (C-terminal) domain"/>
    <property type="match status" value="1"/>
</dbReference>
<dbReference type="PANTHER" id="PTHR43557">
    <property type="entry name" value="APOPTOSIS-INDUCING FACTOR 1"/>
    <property type="match status" value="1"/>
</dbReference>
<dbReference type="SUPFAM" id="SSF51905">
    <property type="entry name" value="FAD/NAD(P)-binding domain"/>
    <property type="match status" value="2"/>
</dbReference>
<protein>
    <submittedName>
        <fullName evidence="7">NAD(P)/FAD-dependent oxidoreductase</fullName>
    </submittedName>
</protein>
<evidence type="ECO:0000313" key="7">
    <source>
        <dbReference type="EMBL" id="MFC4598095.1"/>
    </source>
</evidence>